<organism evidence="1 2">
    <name type="scientific">Kutzneria buriramensis</name>
    <dbReference type="NCBI Taxonomy" id="1045776"/>
    <lineage>
        <taxon>Bacteria</taxon>
        <taxon>Bacillati</taxon>
        <taxon>Actinomycetota</taxon>
        <taxon>Actinomycetes</taxon>
        <taxon>Pseudonocardiales</taxon>
        <taxon>Pseudonocardiaceae</taxon>
        <taxon>Kutzneria</taxon>
    </lineage>
</organism>
<dbReference type="RefSeq" id="WP_116178664.1">
    <property type="nucleotide sequence ID" value="NZ_CP144375.1"/>
</dbReference>
<comment type="caution">
    <text evidence="1">The sequence shown here is derived from an EMBL/GenBank/DDBJ whole genome shotgun (WGS) entry which is preliminary data.</text>
</comment>
<name>A0A3E0H7A6_9PSEU</name>
<sequence>MTAGDVLVYFDPSPDGPASFQRGVATGPEIIDPRTGDWWAPVLRPDRTVDLLPGALVVGVGTADGTLH</sequence>
<dbReference type="Proteomes" id="UP000256269">
    <property type="component" value="Unassembled WGS sequence"/>
</dbReference>
<dbReference type="AlphaFoldDB" id="A0A3E0H7A6"/>
<evidence type="ECO:0000313" key="1">
    <source>
        <dbReference type="EMBL" id="REH39331.1"/>
    </source>
</evidence>
<dbReference type="EMBL" id="QUNO01000013">
    <property type="protein sequence ID" value="REH39331.1"/>
    <property type="molecule type" value="Genomic_DNA"/>
</dbReference>
<gene>
    <name evidence="1" type="ORF">BCF44_113186</name>
</gene>
<evidence type="ECO:0000313" key="2">
    <source>
        <dbReference type="Proteomes" id="UP000256269"/>
    </source>
</evidence>
<protein>
    <submittedName>
        <fullName evidence="1">Uncharacterized protein</fullName>
    </submittedName>
</protein>
<reference evidence="1 2" key="1">
    <citation type="submission" date="2018-08" db="EMBL/GenBank/DDBJ databases">
        <title>Genomic Encyclopedia of Archaeal and Bacterial Type Strains, Phase II (KMG-II): from individual species to whole genera.</title>
        <authorList>
            <person name="Goeker M."/>
        </authorList>
    </citation>
    <scope>NUCLEOTIDE SEQUENCE [LARGE SCALE GENOMIC DNA]</scope>
    <source>
        <strain evidence="1 2">DSM 45791</strain>
    </source>
</reference>
<accession>A0A3E0H7A6</accession>
<dbReference type="OrthoDB" id="3699920at2"/>
<keyword evidence="2" id="KW-1185">Reference proteome</keyword>
<proteinExistence type="predicted"/>